<dbReference type="RefSeq" id="WP_141005246.1">
    <property type="nucleotide sequence ID" value="NZ_BAAAOR010000014.1"/>
</dbReference>
<evidence type="ECO:0000256" key="4">
    <source>
        <dbReference type="SAM" id="Phobius"/>
    </source>
</evidence>
<keyword evidence="6" id="KW-1185">Reference proteome</keyword>
<dbReference type="PANTHER" id="PTHR37313:SF4">
    <property type="entry name" value="CONSERVED MEMBRANE PROTEIN-RELATED"/>
    <property type="match status" value="1"/>
</dbReference>
<sequence>MTGAHAGGTTGRRPEASRRSRAWRVGTPVVVLLSGALLAVSATNSEGSDLRPGRYADLASLVEGEAADYRKVEDRYQDLSDQVDRLTAAVGDKGVKQARREIASLRDPAGMTPRTGEGLRITLSDAPEDQLEEAVERNKHLDPEERLNLNRFVVHQQDIQAVVNALWVGGASAVTIAGQRVISTTGIRCKGPVVQLQGRPFPQPYVIEAVGDPSELYASVAGDPIVSGYRKDADNPLIRIGWDLDFEDRVEAPAYDGVVDLQYARPLR</sequence>
<accession>A0ABN2A722</accession>
<evidence type="ECO:0000256" key="2">
    <source>
        <dbReference type="SAM" id="Coils"/>
    </source>
</evidence>
<name>A0ABN2A722_9ACTN</name>
<protein>
    <submittedName>
        <fullName evidence="5">DUF881 domain-containing protein</fullName>
    </submittedName>
</protein>
<evidence type="ECO:0000313" key="5">
    <source>
        <dbReference type="EMBL" id="GAA1512863.1"/>
    </source>
</evidence>
<feature type="compositionally biased region" description="Gly residues" evidence="3">
    <location>
        <begin position="1"/>
        <end position="10"/>
    </location>
</feature>
<dbReference type="InterPro" id="IPR010273">
    <property type="entry name" value="DUF881"/>
</dbReference>
<keyword evidence="4" id="KW-0812">Transmembrane</keyword>
<evidence type="ECO:0000256" key="1">
    <source>
        <dbReference type="ARBA" id="ARBA00009108"/>
    </source>
</evidence>
<reference evidence="5 6" key="1">
    <citation type="journal article" date="2019" name="Int. J. Syst. Evol. Microbiol.">
        <title>The Global Catalogue of Microorganisms (GCM) 10K type strain sequencing project: providing services to taxonomists for standard genome sequencing and annotation.</title>
        <authorList>
            <consortium name="The Broad Institute Genomics Platform"/>
            <consortium name="The Broad Institute Genome Sequencing Center for Infectious Disease"/>
            <person name="Wu L."/>
            <person name="Ma J."/>
        </authorList>
    </citation>
    <scope>NUCLEOTIDE SEQUENCE [LARGE SCALE GENOMIC DNA]</scope>
    <source>
        <strain evidence="5 6">JCM 14942</strain>
    </source>
</reference>
<gene>
    <name evidence="5" type="ORF">GCM10009788_16750</name>
</gene>
<feature type="region of interest" description="Disordered" evidence="3">
    <location>
        <begin position="1"/>
        <end position="21"/>
    </location>
</feature>
<feature type="coiled-coil region" evidence="2">
    <location>
        <begin position="62"/>
        <end position="89"/>
    </location>
</feature>
<feature type="transmembrane region" description="Helical" evidence="4">
    <location>
        <begin position="22"/>
        <end position="42"/>
    </location>
</feature>
<comment type="caution">
    <text evidence="5">The sequence shown here is derived from an EMBL/GenBank/DDBJ whole genome shotgun (WGS) entry which is preliminary data.</text>
</comment>
<keyword evidence="2" id="KW-0175">Coiled coil</keyword>
<comment type="similarity">
    <text evidence="1">Belongs to the UPF0749 family.</text>
</comment>
<evidence type="ECO:0000256" key="3">
    <source>
        <dbReference type="SAM" id="MobiDB-lite"/>
    </source>
</evidence>
<organism evidence="5 6">
    <name type="scientific">Nocardioides humi</name>
    <dbReference type="NCBI Taxonomy" id="449461"/>
    <lineage>
        <taxon>Bacteria</taxon>
        <taxon>Bacillati</taxon>
        <taxon>Actinomycetota</taxon>
        <taxon>Actinomycetes</taxon>
        <taxon>Propionibacteriales</taxon>
        <taxon>Nocardioidaceae</taxon>
        <taxon>Nocardioides</taxon>
    </lineage>
</organism>
<proteinExistence type="inferred from homology"/>
<dbReference type="Pfam" id="PF05949">
    <property type="entry name" value="DUF881"/>
    <property type="match status" value="1"/>
</dbReference>
<evidence type="ECO:0000313" key="6">
    <source>
        <dbReference type="Proteomes" id="UP001500842"/>
    </source>
</evidence>
<dbReference type="EMBL" id="BAAAOR010000014">
    <property type="protein sequence ID" value="GAA1512863.1"/>
    <property type="molecule type" value="Genomic_DNA"/>
</dbReference>
<keyword evidence="4" id="KW-0472">Membrane</keyword>
<dbReference type="PANTHER" id="PTHR37313">
    <property type="entry name" value="UPF0749 PROTEIN RV1825"/>
    <property type="match status" value="1"/>
</dbReference>
<keyword evidence="4" id="KW-1133">Transmembrane helix</keyword>
<dbReference type="Gene3D" id="3.30.70.1880">
    <property type="entry name" value="Protein of unknown function DUF881"/>
    <property type="match status" value="1"/>
</dbReference>
<dbReference type="Proteomes" id="UP001500842">
    <property type="component" value="Unassembled WGS sequence"/>
</dbReference>